<accession>D9PJI7</accession>
<comment type="caution">
    <text evidence="2">The sequence shown here is derived from an EMBL/GenBank/DDBJ whole genome shotgun (WGS) entry which is preliminary data.</text>
</comment>
<evidence type="ECO:0000313" key="2">
    <source>
        <dbReference type="EMBL" id="EFK96279.1"/>
    </source>
</evidence>
<keyword evidence="1" id="KW-0812">Transmembrane</keyword>
<reference evidence="2" key="2">
    <citation type="journal article" date="2011" name="Microb. Ecol.">
        <title>Taxonomic and Functional Metagenomic Profiling of the Microbial Community in the Anoxic Sediment of a Sub-saline Shallow Lake (Laguna de Carrizo, Central Spain).</title>
        <authorList>
            <person name="Ferrer M."/>
            <person name="Guazzaroni M.E."/>
            <person name="Richter M."/>
            <person name="Garcia-Salamanca A."/>
            <person name="Yarza P."/>
            <person name="Suarez-Suarez A."/>
            <person name="Solano J."/>
            <person name="Alcaide M."/>
            <person name="van Dillewijn P."/>
            <person name="Molina-Henares M.A."/>
            <person name="Lopez-Cortes N."/>
            <person name="Al-Ramahi Y."/>
            <person name="Guerrero C."/>
            <person name="Acosta A."/>
            <person name="de Eugenio L.I."/>
            <person name="Martinez V."/>
            <person name="Marques S."/>
            <person name="Rojo F."/>
            <person name="Santero E."/>
            <person name="Genilloud O."/>
            <person name="Perez-Perez J."/>
            <person name="Rossello-Mora R."/>
            <person name="Ramos J.L."/>
        </authorList>
    </citation>
    <scope>NUCLEOTIDE SEQUENCE</scope>
</reference>
<dbReference type="AlphaFoldDB" id="D9PJI7"/>
<organism evidence="2">
    <name type="scientific">sediment metagenome</name>
    <dbReference type="NCBI Taxonomy" id="749907"/>
    <lineage>
        <taxon>unclassified sequences</taxon>
        <taxon>metagenomes</taxon>
        <taxon>ecological metagenomes</taxon>
    </lineage>
</organism>
<feature type="transmembrane region" description="Helical" evidence="1">
    <location>
        <begin position="243"/>
        <end position="264"/>
    </location>
</feature>
<keyword evidence="1" id="KW-1133">Transmembrane helix</keyword>
<protein>
    <submittedName>
        <fullName evidence="2">Uncharacterized protein</fullName>
    </submittedName>
</protein>
<keyword evidence="1" id="KW-0472">Membrane</keyword>
<gene>
    <name evidence="2" type="ORF">LDC_1696</name>
</gene>
<dbReference type="EMBL" id="ADZX01000523">
    <property type="protein sequence ID" value="EFK96279.1"/>
    <property type="molecule type" value="Genomic_DNA"/>
</dbReference>
<name>D9PJI7_9ZZZZ</name>
<proteinExistence type="predicted"/>
<evidence type="ECO:0000256" key="1">
    <source>
        <dbReference type="SAM" id="Phobius"/>
    </source>
</evidence>
<sequence length="292" mass="33487">MRKTILLFLFILSFQNLFSQAQESIRALSGDPKFLDYLIQKGNFEDVIYIIEEILPGNDSLRGDINELNYYLGYAQYNLKNLQKSSESFLKVSPASVYYNKSRFFAAYNSAFGKDYKLAKGILKDLQPGEELLKEFSIFQQSGISLLERDYKSFDSLSYSFSKNYYQFASEEDKLIQYSKELADFKPKSVAISGVFSAIIPGMGKVYSKKAGEGVAAFLANSILLGMTYENYKKAGSRNYKTLIFGSLFSVFYIGNIYGSMVSVKVYREEFYKNYENKILFTMHIPLRTIFN</sequence>
<reference evidence="2" key="1">
    <citation type="submission" date="2010-07" db="EMBL/GenBank/DDBJ databases">
        <authorList>
            <consortium name="CONSOLIDER consortium CSD2007-00005"/>
            <person name="Guazzaroni M.-E."/>
            <person name="Richter M."/>
            <person name="Garcia-Salamanca A."/>
            <person name="Yarza P."/>
            <person name="Ferrer M."/>
        </authorList>
    </citation>
    <scope>NUCLEOTIDE SEQUENCE</scope>
</reference>